<protein>
    <submittedName>
        <fullName evidence="1">Uncharacterized protein</fullName>
    </submittedName>
</protein>
<accession>A0ACB9EJ10</accession>
<proteinExistence type="predicted"/>
<name>A0ACB9EJ10_ARCLA</name>
<organism evidence="1 2">
    <name type="scientific">Arctium lappa</name>
    <name type="common">Greater burdock</name>
    <name type="synonym">Lappa major</name>
    <dbReference type="NCBI Taxonomy" id="4217"/>
    <lineage>
        <taxon>Eukaryota</taxon>
        <taxon>Viridiplantae</taxon>
        <taxon>Streptophyta</taxon>
        <taxon>Embryophyta</taxon>
        <taxon>Tracheophyta</taxon>
        <taxon>Spermatophyta</taxon>
        <taxon>Magnoliopsida</taxon>
        <taxon>eudicotyledons</taxon>
        <taxon>Gunneridae</taxon>
        <taxon>Pentapetalae</taxon>
        <taxon>asterids</taxon>
        <taxon>campanulids</taxon>
        <taxon>Asterales</taxon>
        <taxon>Asteraceae</taxon>
        <taxon>Carduoideae</taxon>
        <taxon>Cardueae</taxon>
        <taxon>Arctiinae</taxon>
        <taxon>Arctium</taxon>
    </lineage>
</organism>
<evidence type="ECO:0000313" key="2">
    <source>
        <dbReference type="Proteomes" id="UP001055879"/>
    </source>
</evidence>
<reference evidence="2" key="1">
    <citation type="journal article" date="2022" name="Mol. Ecol. Resour.">
        <title>The genomes of chicory, endive, great burdock and yacon provide insights into Asteraceae palaeo-polyploidization history and plant inulin production.</title>
        <authorList>
            <person name="Fan W."/>
            <person name="Wang S."/>
            <person name="Wang H."/>
            <person name="Wang A."/>
            <person name="Jiang F."/>
            <person name="Liu H."/>
            <person name="Zhao H."/>
            <person name="Xu D."/>
            <person name="Zhang Y."/>
        </authorList>
    </citation>
    <scope>NUCLEOTIDE SEQUENCE [LARGE SCALE GENOMIC DNA]</scope>
    <source>
        <strain evidence="2">cv. Niubang</strain>
    </source>
</reference>
<reference evidence="1 2" key="2">
    <citation type="journal article" date="2022" name="Mol. Ecol. Resour.">
        <title>The genomes of chicory, endive, great burdock and yacon provide insights into Asteraceae paleo-polyploidization history and plant inulin production.</title>
        <authorList>
            <person name="Fan W."/>
            <person name="Wang S."/>
            <person name="Wang H."/>
            <person name="Wang A."/>
            <person name="Jiang F."/>
            <person name="Liu H."/>
            <person name="Zhao H."/>
            <person name="Xu D."/>
            <person name="Zhang Y."/>
        </authorList>
    </citation>
    <scope>NUCLEOTIDE SEQUENCE [LARGE SCALE GENOMIC DNA]</scope>
    <source>
        <strain evidence="2">cv. Niubang</strain>
    </source>
</reference>
<sequence length="83" mass="9463">MVVREWEEKKEGKEGCWWAIKGGSWKRFGTHEGYQIKRRKRTKSEIERGFKGGFQAAFLGLFCCVFGDVLLRVRGCFAGAAEG</sequence>
<keyword evidence="2" id="KW-1185">Reference proteome</keyword>
<dbReference type="EMBL" id="CM042048">
    <property type="protein sequence ID" value="KAI3758442.1"/>
    <property type="molecule type" value="Genomic_DNA"/>
</dbReference>
<comment type="caution">
    <text evidence="1">The sequence shown here is derived from an EMBL/GenBank/DDBJ whole genome shotgun (WGS) entry which is preliminary data.</text>
</comment>
<gene>
    <name evidence="1" type="ORF">L6452_06005</name>
</gene>
<dbReference type="Proteomes" id="UP001055879">
    <property type="component" value="Linkage Group LG02"/>
</dbReference>
<evidence type="ECO:0000313" key="1">
    <source>
        <dbReference type="EMBL" id="KAI3758442.1"/>
    </source>
</evidence>